<feature type="domain" description="HTH tetR-type" evidence="3">
    <location>
        <begin position="74"/>
        <end position="134"/>
    </location>
</feature>
<keyword evidence="5" id="KW-1185">Reference proteome</keyword>
<dbReference type="PANTHER" id="PTHR30055:SF230">
    <property type="entry name" value="TRANSCRIPTIONAL REGULATORY PROTEIN (PROBABLY TETR-FAMILY)-RELATED"/>
    <property type="match status" value="1"/>
</dbReference>
<protein>
    <submittedName>
        <fullName evidence="4">TetR/AcrR family transcriptional regulator</fullName>
    </submittedName>
</protein>
<organism evidence="4 5">
    <name type="scientific">Methylobacterium terricola</name>
    <dbReference type="NCBI Taxonomy" id="2583531"/>
    <lineage>
        <taxon>Bacteria</taxon>
        <taxon>Pseudomonadati</taxon>
        <taxon>Pseudomonadota</taxon>
        <taxon>Alphaproteobacteria</taxon>
        <taxon>Hyphomicrobiales</taxon>
        <taxon>Methylobacteriaceae</taxon>
        <taxon>Methylobacterium</taxon>
    </lineage>
</organism>
<evidence type="ECO:0000313" key="5">
    <source>
        <dbReference type="Proteomes" id="UP000305267"/>
    </source>
</evidence>
<dbReference type="GO" id="GO:0003700">
    <property type="term" value="F:DNA-binding transcription factor activity"/>
    <property type="evidence" value="ECO:0007669"/>
    <property type="project" value="TreeGrafter"/>
</dbReference>
<keyword evidence="1 2" id="KW-0238">DNA-binding</keyword>
<dbReference type="InterPro" id="IPR036271">
    <property type="entry name" value="Tet_transcr_reg_TetR-rel_C_sf"/>
</dbReference>
<dbReference type="InterPro" id="IPR050109">
    <property type="entry name" value="HTH-type_TetR-like_transc_reg"/>
</dbReference>
<dbReference type="SUPFAM" id="SSF46689">
    <property type="entry name" value="Homeodomain-like"/>
    <property type="match status" value="1"/>
</dbReference>
<dbReference type="PROSITE" id="PS50977">
    <property type="entry name" value="HTH_TETR_2"/>
    <property type="match status" value="1"/>
</dbReference>
<evidence type="ECO:0000256" key="2">
    <source>
        <dbReference type="PROSITE-ProRule" id="PRU00335"/>
    </source>
</evidence>
<dbReference type="Gene3D" id="1.10.357.10">
    <property type="entry name" value="Tetracycline Repressor, domain 2"/>
    <property type="match status" value="1"/>
</dbReference>
<dbReference type="GO" id="GO:0000976">
    <property type="term" value="F:transcription cis-regulatory region binding"/>
    <property type="evidence" value="ECO:0007669"/>
    <property type="project" value="TreeGrafter"/>
</dbReference>
<evidence type="ECO:0000313" key="4">
    <source>
        <dbReference type="EMBL" id="TNC16249.1"/>
    </source>
</evidence>
<gene>
    <name evidence="4" type="ORF">FF100_03060</name>
</gene>
<dbReference type="AlphaFoldDB" id="A0A5C4LNF3"/>
<dbReference type="SUPFAM" id="SSF48498">
    <property type="entry name" value="Tetracyclin repressor-like, C-terminal domain"/>
    <property type="match status" value="1"/>
</dbReference>
<dbReference type="Proteomes" id="UP000305267">
    <property type="component" value="Unassembled WGS sequence"/>
</dbReference>
<proteinExistence type="predicted"/>
<dbReference type="EMBL" id="VDDA01000001">
    <property type="protein sequence ID" value="TNC16249.1"/>
    <property type="molecule type" value="Genomic_DNA"/>
</dbReference>
<dbReference type="InterPro" id="IPR001647">
    <property type="entry name" value="HTH_TetR"/>
</dbReference>
<name>A0A5C4LNF3_9HYPH</name>
<dbReference type="Gene3D" id="1.10.10.60">
    <property type="entry name" value="Homeodomain-like"/>
    <property type="match status" value="1"/>
</dbReference>
<feature type="DNA-binding region" description="H-T-H motif" evidence="2">
    <location>
        <begin position="97"/>
        <end position="116"/>
    </location>
</feature>
<accession>A0A5C4LNF3</accession>
<dbReference type="PANTHER" id="PTHR30055">
    <property type="entry name" value="HTH-TYPE TRANSCRIPTIONAL REGULATOR RUTR"/>
    <property type="match status" value="1"/>
</dbReference>
<reference evidence="4 5" key="1">
    <citation type="submission" date="2019-06" db="EMBL/GenBank/DDBJ databases">
        <title>Genome of Methylobacterium sp. 17Sr1-39.</title>
        <authorList>
            <person name="Seo T."/>
        </authorList>
    </citation>
    <scope>NUCLEOTIDE SEQUENCE [LARGE SCALE GENOMIC DNA]</scope>
    <source>
        <strain evidence="4 5">17Sr1-39</strain>
    </source>
</reference>
<sequence>MLVTPSLPPVRPSARLTIPVDLRFIYVSYVSCVMMQACVNSKARRSRYTCVDGEGRASMSGKRADAIMGRPRQDELDERLLASAIALLTEHGQAGLSVNRICQHAGLPRATFYRRWPSAMAAVIDAYHRRMGDALLIDRGDIHADLTAWGIGVRDRYRDPVIGVCVPIFRDAYRTDPDRIAPMVEALRQRRNMNVGTLAQALSAQDLSPHLNPFDIIYTLNAAIDYGHSARQEVSDAFIARLVHALLG</sequence>
<comment type="caution">
    <text evidence="4">The sequence shown here is derived from an EMBL/GenBank/DDBJ whole genome shotgun (WGS) entry which is preliminary data.</text>
</comment>
<dbReference type="Pfam" id="PF00440">
    <property type="entry name" value="TetR_N"/>
    <property type="match status" value="1"/>
</dbReference>
<evidence type="ECO:0000259" key="3">
    <source>
        <dbReference type="PROSITE" id="PS50977"/>
    </source>
</evidence>
<evidence type="ECO:0000256" key="1">
    <source>
        <dbReference type="ARBA" id="ARBA00023125"/>
    </source>
</evidence>
<dbReference type="OrthoDB" id="9796019at2"/>
<dbReference type="InterPro" id="IPR009057">
    <property type="entry name" value="Homeodomain-like_sf"/>
</dbReference>